<comment type="subcellular location">
    <subcellularLocation>
        <location evidence="1">Cell membrane</location>
        <topology evidence="1">Multi-pass membrane protein</topology>
    </subcellularLocation>
</comment>
<comment type="caution">
    <text evidence="9">The sequence shown here is derived from an EMBL/GenBank/DDBJ whole genome shotgun (WGS) entry which is preliminary data.</text>
</comment>
<evidence type="ECO:0000256" key="6">
    <source>
        <dbReference type="ARBA" id="ARBA00023136"/>
    </source>
</evidence>
<keyword evidence="3" id="KW-1003">Cell membrane</keyword>
<keyword evidence="10" id="KW-1185">Reference proteome</keyword>
<evidence type="ECO:0000256" key="2">
    <source>
        <dbReference type="ARBA" id="ARBA00006448"/>
    </source>
</evidence>
<proteinExistence type="inferred from homology"/>
<dbReference type="EMBL" id="JAUOZS010000001">
    <property type="protein sequence ID" value="MDT8899645.1"/>
    <property type="molecule type" value="Genomic_DNA"/>
</dbReference>
<dbReference type="PANTHER" id="PTHR34582:SF6">
    <property type="entry name" value="UPF0702 TRANSMEMBRANE PROTEIN YCAP"/>
    <property type="match status" value="1"/>
</dbReference>
<dbReference type="InterPro" id="IPR007353">
    <property type="entry name" value="DUF421"/>
</dbReference>
<evidence type="ECO:0000259" key="8">
    <source>
        <dbReference type="Pfam" id="PF04239"/>
    </source>
</evidence>
<evidence type="ECO:0000256" key="5">
    <source>
        <dbReference type="ARBA" id="ARBA00022989"/>
    </source>
</evidence>
<feature type="transmembrane region" description="Helical" evidence="7">
    <location>
        <begin position="12"/>
        <end position="33"/>
    </location>
</feature>
<dbReference type="Gene3D" id="3.30.240.20">
    <property type="entry name" value="bsu07140 like domains"/>
    <property type="match status" value="1"/>
</dbReference>
<reference evidence="9 10" key="1">
    <citation type="submission" date="2023-07" db="EMBL/GenBank/DDBJ databases">
        <title>The novel representative of Negativicutes class, Anaeroselena agilis gen. nov. sp. nov.</title>
        <authorList>
            <person name="Prokofeva M.I."/>
            <person name="Elcheninov A.G."/>
            <person name="Klyukina A."/>
            <person name="Kublanov I.V."/>
            <person name="Frolov E.N."/>
            <person name="Podosokorskaya O.A."/>
        </authorList>
    </citation>
    <scope>NUCLEOTIDE SEQUENCE [LARGE SCALE GENOMIC DNA]</scope>
    <source>
        <strain evidence="9 10">4137-cl</strain>
    </source>
</reference>
<name>A0ABU3NS54_9FIRM</name>
<comment type="similarity">
    <text evidence="2">Belongs to the UPF0702 family.</text>
</comment>
<evidence type="ECO:0000313" key="9">
    <source>
        <dbReference type="EMBL" id="MDT8899645.1"/>
    </source>
</evidence>
<evidence type="ECO:0000256" key="3">
    <source>
        <dbReference type="ARBA" id="ARBA00022475"/>
    </source>
</evidence>
<accession>A0ABU3NS54</accession>
<feature type="domain" description="YetF C-terminal" evidence="8">
    <location>
        <begin position="39"/>
        <end position="149"/>
    </location>
</feature>
<evidence type="ECO:0000256" key="7">
    <source>
        <dbReference type="SAM" id="Phobius"/>
    </source>
</evidence>
<keyword evidence="5 7" id="KW-1133">Transmembrane helix</keyword>
<keyword evidence="6 7" id="KW-0472">Membrane</keyword>
<organism evidence="9 10">
    <name type="scientific">Anaeroselena agilis</name>
    <dbReference type="NCBI Taxonomy" id="3063788"/>
    <lineage>
        <taxon>Bacteria</taxon>
        <taxon>Bacillati</taxon>
        <taxon>Bacillota</taxon>
        <taxon>Negativicutes</taxon>
        <taxon>Acetonemataceae</taxon>
        <taxon>Anaeroselena</taxon>
    </lineage>
</organism>
<dbReference type="Proteomes" id="UP001254848">
    <property type="component" value="Unassembled WGS sequence"/>
</dbReference>
<keyword evidence="4 7" id="KW-0812">Transmembrane</keyword>
<dbReference type="RefSeq" id="WP_413778216.1">
    <property type="nucleotide sequence ID" value="NZ_JAUOZS010000001.1"/>
</dbReference>
<dbReference type="Pfam" id="PF04239">
    <property type="entry name" value="DUF421"/>
    <property type="match status" value="1"/>
</dbReference>
<evidence type="ECO:0000313" key="10">
    <source>
        <dbReference type="Proteomes" id="UP001254848"/>
    </source>
</evidence>
<evidence type="ECO:0000256" key="4">
    <source>
        <dbReference type="ARBA" id="ARBA00022692"/>
    </source>
</evidence>
<protein>
    <submittedName>
        <fullName evidence="9">DUF421 domain-containing protein</fullName>
    </submittedName>
</protein>
<dbReference type="InterPro" id="IPR023090">
    <property type="entry name" value="UPF0702_alpha/beta_dom_sf"/>
</dbReference>
<sequence>MGGLAASPLYEAKIGFAPTAAAVITVYSLHYLLSAAATKSRTFAKLLMGEPRVLIANGKLIRANMKKSLLPLEILMSELRTMSVFNISEVEYAIMETSGHVSVIKKTGHGPATAKDLNVPAPAKPAPLVVVNEGRVVEESITRLGYSFSGFTDFFSRNCPHPISAIYVATLDKEGTLYYSEM</sequence>
<evidence type="ECO:0000256" key="1">
    <source>
        <dbReference type="ARBA" id="ARBA00004651"/>
    </source>
</evidence>
<gene>
    <name evidence="9" type="ORF">Q4T40_00095</name>
</gene>
<dbReference type="PANTHER" id="PTHR34582">
    <property type="entry name" value="UPF0702 TRANSMEMBRANE PROTEIN YCAP"/>
    <property type="match status" value="1"/>
</dbReference>